<evidence type="ECO:0008006" key="3">
    <source>
        <dbReference type="Google" id="ProtNLM"/>
    </source>
</evidence>
<protein>
    <recommendedName>
        <fullName evidence="3">GIY-YIG domain-containing protein</fullName>
    </recommendedName>
</protein>
<reference evidence="1 2" key="1">
    <citation type="submission" date="2018-03" db="EMBL/GenBank/DDBJ databases">
        <title>Genome sequencing of Melaminivora sp.</title>
        <authorList>
            <person name="Kim S.-J."/>
            <person name="Heo J."/>
            <person name="Ahn J.-H."/>
            <person name="Kwon S.-W."/>
        </authorList>
    </citation>
    <scope>NUCLEOTIDE SEQUENCE [LARGE SCALE GENOMIC DNA]</scope>
    <source>
        <strain evidence="1 2">SC2-9</strain>
    </source>
</reference>
<dbReference type="Proteomes" id="UP000237925">
    <property type="component" value="Chromosome"/>
</dbReference>
<sequence length="173" mass="19394">MPLHDCRFSFQELANVELPALMLQLRERMEQPHRGTAALHGDAVVPDARGAYIWIVEGKRVYVGIANRLRRRIRDHVCADPSRANLAVRMAAKHLGLPVSAVKRSPEFQTAFAQAQSVLTQASFACIEIPNPLVLYLFEPFCSMELDTGDFNRFDTLQILSPRLSSPPSAPQR</sequence>
<dbReference type="OrthoDB" id="6926156at2"/>
<evidence type="ECO:0000313" key="2">
    <source>
        <dbReference type="Proteomes" id="UP000237925"/>
    </source>
</evidence>
<dbReference type="EMBL" id="CP027667">
    <property type="protein sequence ID" value="AVO50373.1"/>
    <property type="molecule type" value="Genomic_DNA"/>
</dbReference>
<proteinExistence type="predicted"/>
<evidence type="ECO:0000313" key="1">
    <source>
        <dbReference type="EMBL" id="AVO50373.1"/>
    </source>
</evidence>
<dbReference type="RefSeq" id="WP_106684824.1">
    <property type="nucleotide sequence ID" value="NZ_CP027667.1"/>
</dbReference>
<keyword evidence="2" id="KW-1185">Reference proteome</keyword>
<gene>
    <name evidence="1" type="ORF">C6568_14830</name>
</gene>
<organism evidence="1 2">
    <name type="scientific">Melaminivora suipulveris</name>
    <dbReference type="NCBI Taxonomy" id="2109913"/>
    <lineage>
        <taxon>Bacteria</taxon>
        <taxon>Pseudomonadati</taxon>
        <taxon>Pseudomonadota</taxon>
        <taxon>Betaproteobacteria</taxon>
        <taxon>Burkholderiales</taxon>
        <taxon>Comamonadaceae</taxon>
        <taxon>Melaminivora</taxon>
    </lineage>
</organism>
<dbReference type="KEGG" id="mela:C6568_14830"/>
<name>A0A2R3QF10_9BURK</name>
<accession>A0A2R3QF10</accession>
<dbReference type="AlphaFoldDB" id="A0A2R3QF10"/>